<comment type="caution">
    <text evidence="1">The sequence shown here is derived from an EMBL/GenBank/DDBJ whole genome shotgun (WGS) entry which is preliminary data.</text>
</comment>
<organism evidence="1 2">
    <name type="scientific">Hymenobacter glacialis</name>
    <dbReference type="NCBI Taxonomy" id="1908236"/>
    <lineage>
        <taxon>Bacteria</taxon>
        <taxon>Pseudomonadati</taxon>
        <taxon>Bacteroidota</taxon>
        <taxon>Cytophagia</taxon>
        <taxon>Cytophagales</taxon>
        <taxon>Hymenobacteraceae</taxon>
        <taxon>Hymenobacter</taxon>
    </lineage>
</organism>
<gene>
    <name evidence="1" type="ORF">BEN48_14245</name>
</gene>
<reference evidence="1 2" key="1">
    <citation type="submission" date="2016-08" db="EMBL/GenBank/DDBJ databases">
        <title>Hymenobacter coccineus sp. nov., Hymenobacter lapidarius sp. nov. and Hymenobacter glacialis sp. nov., isolated from Antarctic soil.</title>
        <authorList>
            <person name="Sedlacek I."/>
            <person name="Kralova S."/>
            <person name="Kyrova K."/>
            <person name="Maslanova I."/>
            <person name="Stankova E."/>
            <person name="Vrbovska V."/>
            <person name="Nemec M."/>
            <person name="Bartak M."/>
            <person name="Svec P."/>
            <person name="Busse H.-J."/>
            <person name="Pantucek R."/>
        </authorList>
    </citation>
    <scope>NUCLEOTIDE SEQUENCE [LARGE SCALE GENOMIC DNA]</scope>
    <source>
        <strain evidence="1 2">CCM 8648</strain>
    </source>
</reference>
<proteinExistence type="predicted"/>
<accession>A0A1G1T4G0</accession>
<name>A0A1G1T4G0_9BACT</name>
<evidence type="ECO:0000313" key="1">
    <source>
        <dbReference type="EMBL" id="OGX85757.1"/>
    </source>
</evidence>
<dbReference type="OrthoDB" id="879001at2"/>
<dbReference type="RefSeq" id="WP_070734040.1">
    <property type="nucleotide sequence ID" value="NZ_MDZC01000056.1"/>
</dbReference>
<protein>
    <submittedName>
        <fullName evidence="1">Uncharacterized protein</fullName>
    </submittedName>
</protein>
<evidence type="ECO:0000313" key="2">
    <source>
        <dbReference type="Proteomes" id="UP000177791"/>
    </source>
</evidence>
<keyword evidence="2" id="KW-1185">Reference proteome</keyword>
<dbReference type="AlphaFoldDB" id="A0A1G1T4G0"/>
<dbReference type="EMBL" id="MDZC01000056">
    <property type="protein sequence ID" value="OGX85757.1"/>
    <property type="molecule type" value="Genomic_DNA"/>
</dbReference>
<sequence>MLPYWTRGTVQPYAGPATRPWLKYDLVFENLTYRLPSGEPEQVDLNNIREFTLGDSLLKTQRTYRRYLNARIENPALRLAFFEVRYDAGQTALLCRRSLVENAVHTRGSQRSGQFQQRVVTKYFIKTPDNRLTPTELTQEAVLAALDSPHAVAVAAHIKQKRLKLTEEADVVELLAYYDTL</sequence>
<dbReference type="Proteomes" id="UP000177791">
    <property type="component" value="Unassembled WGS sequence"/>
</dbReference>